<keyword evidence="3" id="KW-1185">Reference proteome</keyword>
<reference evidence="2" key="1">
    <citation type="submission" date="2021-08" db="EMBL/GenBank/DDBJ databases">
        <title>WGS assembly of Ceratopteris richardii.</title>
        <authorList>
            <person name="Marchant D.B."/>
            <person name="Chen G."/>
            <person name="Jenkins J."/>
            <person name="Shu S."/>
            <person name="Leebens-Mack J."/>
            <person name="Grimwood J."/>
            <person name="Schmutz J."/>
            <person name="Soltis P."/>
            <person name="Soltis D."/>
            <person name="Chen Z.-H."/>
        </authorList>
    </citation>
    <scope>NUCLEOTIDE SEQUENCE</scope>
    <source>
        <strain evidence="2">Whitten #5841</strain>
        <tissue evidence="2">Leaf</tissue>
    </source>
</reference>
<name>A0A8T2TXH1_CERRI</name>
<sequence>MVEALHTRSQAERERQTEAEREREKKWASFKCMSDVQRIRRSQRPSSSLSNASAPGLLRLTSSCSHPSPSTLSLKRCTE</sequence>
<dbReference type="AlphaFoldDB" id="A0A8T2TXH1"/>
<accession>A0A8T2TXH1</accession>
<feature type="compositionally biased region" description="Low complexity" evidence="1">
    <location>
        <begin position="60"/>
        <end position="79"/>
    </location>
</feature>
<feature type="region of interest" description="Disordered" evidence="1">
    <location>
        <begin position="38"/>
        <end position="79"/>
    </location>
</feature>
<evidence type="ECO:0000313" key="2">
    <source>
        <dbReference type="EMBL" id="KAH7428207.1"/>
    </source>
</evidence>
<feature type="region of interest" description="Disordered" evidence="1">
    <location>
        <begin position="1"/>
        <end position="26"/>
    </location>
</feature>
<evidence type="ECO:0000313" key="3">
    <source>
        <dbReference type="Proteomes" id="UP000825935"/>
    </source>
</evidence>
<organism evidence="2 3">
    <name type="scientific">Ceratopteris richardii</name>
    <name type="common">Triangle waterfern</name>
    <dbReference type="NCBI Taxonomy" id="49495"/>
    <lineage>
        <taxon>Eukaryota</taxon>
        <taxon>Viridiplantae</taxon>
        <taxon>Streptophyta</taxon>
        <taxon>Embryophyta</taxon>
        <taxon>Tracheophyta</taxon>
        <taxon>Polypodiopsida</taxon>
        <taxon>Polypodiidae</taxon>
        <taxon>Polypodiales</taxon>
        <taxon>Pteridineae</taxon>
        <taxon>Pteridaceae</taxon>
        <taxon>Parkerioideae</taxon>
        <taxon>Ceratopteris</taxon>
    </lineage>
</organism>
<gene>
    <name evidence="2" type="ORF">KP509_10G080500</name>
</gene>
<dbReference type="Proteomes" id="UP000825935">
    <property type="component" value="Chromosome 10"/>
</dbReference>
<feature type="compositionally biased region" description="Low complexity" evidence="1">
    <location>
        <begin position="44"/>
        <end position="53"/>
    </location>
</feature>
<evidence type="ECO:0000256" key="1">
    <source>
        <dbReference type="SAM" id="MobiDB-lite"/>
    </source>
</evidence>
<proteinExistence type="predicted"/>
<comment type="caution">
    <text evidence="2">The sequence shown here is derived from an EMBL/GenBank/DDBJ whole genome shotgun (WGS) entry which is preliminary data.</text>
</comment>
<protein>
    <submittedName>
        <fullName evidence="2">Uncharacterized protein</fullName>
    </submittedName>
</protein>
<dbReference type="EMBL" id="CM035415">
    <property type="protein sequence ID" value="KAH7428207.1"/>
    <property type="molecule type" value="Genomic_DNA"/>
</dbReference>